<reference evidence="3 4" key="1">
    <citation type="submission" date="2019-08" db="EMBL/GenBank/DDBJ databases">
        <authorList>
            <person name="Luo N."/>
        </authorList>
    </citation>
    <scope>NUCLEOTIDE SEQUENCE [LARGE SCALE GENOMIC DNA]</scope>
    <source>
        <strain evidence="3 4">NCIMB 9442</strain>
    </source>
</reference>
<evidence type="ECO:0000256" key="2">
    <source>
        <dbReference type="SAM" id="Phobius"/>
    </source>
</evidence>
<feature type="region of interest" description="Disordered" evidence="1">
    <location>
        <begin position="138"/>
        <end position="160"/>
    </location>
</feature>
<feature type="transmembrane region" description="Helical" evidence="2">
    <location>
        <begin position="6"/>
        <end position="29"/>
    </location>
</feature>
<proteinExistence type="predicted"/>
<keyword evidence="2" id="KW-1133">Transmembrane helix</keyword>
<evidence type="ECO:0000313" key="4">
    <source>
        <dbReference type="Proteomes" id="UP001194469"/>
    </source>
</evidence>
<keyword evidence="4" id="KW-1185">Reference proteome</keyword>
<dbReference type="Proteomes" id="UP001194469">
    <property type="component" value="Unassembled WGS sequence"/>
</dbReference>
<gene>
    <name evidence="3" type="ORF">FVW20_00605</name>
</gene>
<evidence type="ECO:0000313" key="3">
    <source>
        <dbReference type="EMBL" id="MBG3875563.1"/>
    </source>
</evidence>
<organism evidence="3 4">
    <name type="scientific">Nitratidesulfovibrio oxamicus</name>
    <dbReference type="NCBI Taxonomy" id="32016"/>
    <lineage>
        <taxon>Bacteria</taxon>
        <taxon>Pseudomonadati</taxon>
        <taxon>Thermodesulfobacteriota</taxon>
        <taxon>Desulfovibrionia</taxon>
        <taxon>Desulfovibrionales</taxon>
        <taxon>Desulfovibrionaceae</taxon>
        <taxon>Nitratidesulfovibrio</taxon>
    </lineage>
</organism>
<sequence length="160" mass="16570">MKPTVGAIVVVGALLTFGILGALLVGSCAREETKMEGKSRDEVVAKAREVLRSKLNDLQSQVDRTECACVIAIMADEQGEVSGSVVMGGVVKDPVRFGVSLAASIEEVKKGLRAIGPCDCPDCRAARAHAQINTIMRGAAQASGSHPGFATGSPHGPKDN</sequence>
<dbReference type="EMBL" id="VRYY01000011">
    <property type="protein sequence ID" value="MBG3875563.1"/>
    <property type="molecule type" value="Genomic_DNA"/>
</dbReference>
<name>A0ABS0J1C3_9BACT</name>
<protein>
    <submittedName>
        <fullName evidence="3">Uncharacterized protein</fullName>
    </submittedName>
</protein>
<comment type="caution">
    <text evidence="3">The sequence shown here is derived from an EMBL/GenBank/DDBJ whole genome shotgun (WGS) entry which is preliminary data.</text>
</comment>
<evidence type="ECO:0000256" key="1">
    <source>
        <dbReference type="SAM" id="MobiDB-lite"/>
    </source>
</evidence>
<keyword evidence="2" id="KW-0812">Transmembrane</keyword>
<dbReference type="RefSeq" id="WP_196607846.1">
    <property type="nucleotide sequence ID" value="NZ_VRYY01000011.1"/>
</dbReference>
<dbReference type="PROSITE" id="PS51257">
    <property type="entry name" value="PROKAR_LIPOPROTEIN"/>
    <property type="match status" value="1"/>
</dbReference>
<accession>A0ABS0J1C3</accession>
<keyword evidence="2" id="KW-0472">Membrane</keyword>